<dbReference type="CDD" id="cd05233">
    <property type="entry name" value="SDR_c"/>
    <property type="match status" value="1"/>
</dbReference>
<evidence type="ECO:0000313" key="5">
    <source>
        <dbReference type="EMBL" id="QBI19931.1"/>
    </source>
</evidence>
<keyword evidence="2 5" id="KW-0560">Oxidoreductase</keyword>
<feature type="domain" description="Ketoreductase" evidence="4">
    <location>
        <begin position="37"/>
        <end position="215"/>
    </location>
</feature>
<dbReference type="PANTHER" id="PTHR42760:SF40">
    <property type="entry name" value="3-OXOACYL-[ACYL-CARRIER-PROTEIN] REDUCTASE, CHLOROPLASTIC"/>
    <property type="match status" value="1"/>
</dbReference>
<dbReference type="PRINTS" id="PR00080">
    <property type="entry name" value="SDRFAMILY"/>
</dbReference>
<evidence type="ECO:0000259" key="4">
    <source>
        <dbReference type="SMART" id="SM00822"/>
    </source>
</evidence>
<dbReference type="PANTHER" id="PTHR42760">
    <property type="entry name" value="SHORT-CHAIN DEHYDROGENASES/REDUCTASES FAMILY MEMBER"/>
    <property type="match status" value="1"/>
</dbReference>
<dbReference type="OrthoDB" id="4350228at2"/>
<dbReference type="SUPFAM" id="SSF51735">
    <property type="entry name" value="NAD(P)-binding Rossmann-fold domains"/>
    <property type="match status" value="1"/>
</dbReference>
<dbReference type="SMART" id="SM00822">
    <property type="entry name" value="PKS_KR"/>
    <property type="match status" value="1"/>
</dbReference>
<accession>A0A411YFI0</accession>
<dbReference type="KEGG" id="erz:ER308_10405"/>
<comment type="similarity">
    <text evidence="1">Belongs to the short-chain dehydrogenases/reductases (SDR) family.</text>
</comment>
<gene>
    <name evidence="5" type="ORF">ER308_10405</name>
</gene>
<evidence type="ECO:0000256" key="2">
    <source>
        <dbReference type="ARBA" id="ARBA00023002"/>
    </source>
</evidence>
<evidence type="ECO:0000313" key="6">
    <source>
        <dbReference type="Proteomes" id="UP000291469"/>
    </source>
</evidence>
<dbReference type="GO" id="GO:0030497">
    <property type="term" value="P:fatty acid elongation"/>
    <property type="evidence" value="ECO:0007669"/>
    <property type="project" value="TreeGrafter"/>
</dbReference>
<keyword evidence="6" id="KW-1185">Reference proteome</keyword>
<reference evidence="5 6" key="1">
    <citation type="submission" date="2019-01" db="EMBL/GenBank/DDBJ databases">
        <title>Egibacter rhizosphaerae EGI 80759T.</title>
        <authorList>
            <person name="Chen D.-D."/>
            <person name="Tian Y."/>
            <person name="Jiao J.-Y."/>
            <person name="Zhang X.-T."/>
            <person name="Zhang Y.-G."/>
            <person name="Zhang Y."/>
            <person name="Xiao M."/>
            <person name="Shu W.-S."/>
            <person name="Li W.-J."/>
        </authorList>
    </citation>
    <scope>NUCLEOTIDE SEQUENCE [LARGE SCALE GENOMIC DNA]</scope>
    <source>
        <strain evidence="5 6">EGI 80759</strain>
    </source>
</reference>
<dbReference type="PROSITE" id="PS00061">
    <property type="entry name" value="ADH_SHORT"/>
    <property type="match status" value="1"/>
</dbReference>
<evidence type="ECO:0000256" key="3">
    <source>
        <dbReference type="SAM" id="MobiDB-lite"/>
    </source>
</evidence>
<protein>
    <submittedName>
        <fullName evidence="5">Glucose 1-dehydrogenase</fullName>
        <ecNumber evidence="5">1.1.1.47</ecNumber>
    </submittedName>
</protein>
<sequence>MRPTAPGSSETPATHSDRYPGMQARATADEAAPLAGRVAVVTGASRGIGRAIATRLAEEGAAVGLLARSRPDLASVRAEISVAGIATAEAADVADPAAARAALAAVQERLGPVDVLVNNAGRLVPRSFEALTLEEWDATMDVNLRAAVVCTQACLPGMVERGYGVVLNVASTSGITGGTSGADYAAAKGGLVALTRSLAREFGPQGVRVNALAPSKIATEMLGAGAEAAEEIAARIPLRRLGHPTDVAEAAAFLASDRAAFVTGEVLTVSGGY</sequence>
<feature type="compositionally biased region" description="Polar residues" evidence="3">
    <location>
        <begin position="1"/>
        <end position="14"/>
    </location>
</feature>
<name>A0A411YFI0_9ACTN</name>
<dbReference type="AlphaFoldDB" id="A0A411YFI0"/>
<dbReference type="InterPro" id="IPR002347">
    <property type="entry name" value="SDR_fam"/>
</dbReference>
<dbReference type="InterPro" id="IPR057326">
    <property type="entry name" value="KR_dom"/>
</dbReference>
<dbReference type="PRINTS" id="PR00081">
    <property type="entry name" value="GDHRDH"/>
</dbReference>
<dbReference type="InterPro" id="IPR036291">
    <property type="entry name" value="NAD(P)-bd_dom_sf"/>
</dbReference>
<proteinExistence type="inferred from homology"/>
<dbReference type="EC" id="1.1.1.47" evidence="5"/>
<organism evidence="5 6">
    <name type="scientific">Egibacter rhizosphaerae</name>
    <dbReference type="NCBI Taxonomy" id="1670831"/>
    <lineage>
        <taxon>Bacteria</taxon>
        <taxon>Bacillati</taxon>
        <taxon>Actinomycetota</taxon>
        <taxon>Nitriliruptoria</taxon>
        <taxon>Egibacterales</taxon>
        <taxon>Egibacteraceae</taxon>
        <taxon>Egibacter</taxon>
    </lineage>
</organism>
<dbReference type="Gene3D" id="3.40.50.720">
    <property type="entry name" value="NAD(P)-binding Rossmann-like Domain"/>
    <property type="match status" value="1"/>
</dbReference>
<dbReference type="EMBL" id="CP036402">
    <property type="protein sequence ID" value="QBI19931.1"/>
    <property type="molecule type" value="Genomic_DNA"/>
</dbReference>
<dbReference type="Pfam" id="PF13561">
    <property type="entry name" value="adh_short_C2"/>
    <property type="match status" value="1"/>
</dbReference>
<dbReference type="Proteomes" id="UP000291469">
    <property type="component" value="Chromosome"/>
</dbReference>
<feature type="region of interest" description="Disordered" evidence="3">
    <location>
        <begin position="1"/>
        <end position="20"/>
    </location>
</feature>
<dbReference type="NCBIfam" id="NF005559">
    <property type="entry name" value="PRK07231.1"/>
    <property type="match status" value="1"/>
</dbReference>
<dbReference type="InterPro" id="IPR020904">
    <property type="entry name" value="Sc_DH/Rdtase_CS"/>
</dbReference>
<evidence type="ECO:0000256" key="1">
    <source>
        <dbReference type="ARBA" id="ARBA00006484"/>
    </source>
</evidence>
<dbReference type="GO" id="GO:0047936">
    <property type="term" value="F:glucose 1-dehydrogenase [NAD(P)+] activity"/>
    <property type="evidence" value="ECO:0007669"/>
    <property type="project" value="UniProtKB-EC"/>
</dbReference>
<dbReference type="FunFam" id="3.40.50.720:FF:000173">
    <property type="entry name" value="3-oxoacyl-[acyl-carrier protein] reductase"/>
    <property type="match status" value="1"/>
</dbReference>